<feature type="region of interest" description="Disordered" evidence="1">
    <location>
        <begin position="184"/>
        <end position="203"/>
    </location>
</feature>
<dbReference type="InterPro" id="IPR022174">
    <property type="entry name" value="NCOA4_N"/>
</dbReference>
<dbReference type="PANTHER" id="PTHR17085:SF3">
    <property type="entry name" value="NUCLEAR RECEPTOR COACTIVATOR 4"/>
    <property type="match status" value="1"/>
</dbReference>
<gene>
    <name evidence="3" type="primary">NCOA4</name>
</gene>
<evidence type="ECO:0000256" key="1">
    <source>
        <dbReference type="SAM" id="MobiDB-lite"/>
    </source>
</evidence>
<feature type="domain" description="Nuclear receptor coactivator 4 N-terminal" evidence="2">
    <location>
        <begin position="385"/>
        <end position="511"/>
    </location>
</feature>
<dbReference type="GeneTree" id="ENSGT00390000008403"/>
<reference evidence="3" key="2">
    <citation type="submission" date="2025-08" db="UniProtKB">
        <authorList>
            <consortium name="Ensembl"/>
        </authorList>
    </citation>
    <scope>IDENTIFICATION</scope>
</reference>
<evidence type="ECO:0000313" key="4">
    <source>
        <dbReference type="Proteomes" id="UP000472266"/>
    </source>
</evidence>
<dbReference type="GO" id="GO:0006879">
    <property type="term" value="P:intracellular iron ion homeostasis"/>
    <property type="evidence" value="ECO:0007669"/>
    <property type="project" value="Ensembl"/>
</dbReference>
<feature type="region of interest" description="Disordered" evidence="1">
    <location>
        <begin position="629"/>
        <end position="658"/>
    </location>
</feature>
<sequence length="791" mass="87379">MCLSSLSARVCFVAFVTLKRRVATLVKLQELAVLLQNVLVLRFRLPAGCGAALGVSEGRRGRSRLGGQGSSGCAWPRPPPGRNTSGEGAGLQRGRPGPLPTCGRGVLGRAGRHDNARAGRGGARAAPPAGPDPARVAALGAGFAARLAAVGRDLCKSPPEPVLPQGRKWRPRCKRGTAELLPSLGMNTSRMSPPQDRSRNSCSSEPLAKCLQAKKDLQTAISGIVKAEQQIKENWREVKAKIHSHISRHLECLRSREVWLFEQVDLIQQLKEEALQQQAQQLYWYLGQFNCLIHQLERSYSNELANQISVCLERLESLTLKPEESSILNFEADPSYLRQAITSFGSIKTMQTSERENTSPWFPGQNCALMNCEQQKTLCGTVSASLADWLLGSRPLGACQAPYVPSTNLAEWVTQNYVSEPSQDLNSSKVCYFEQAWGNLKDLENWLLQNQQRDVAGKTDSLGHKDSTSTFSSSFSTVEKVEALESLGQEEMDLSDWLLTPDTANGSTASDEKWKYEFKPFREEFNLNDWLLKAETCTSCCGSQIKSVEIENLGNLKCLNEHLDGKKSPTTSAVNAWLLQHPQAPFKVEDVCKANELCASFSECMCDENCGKVALCKWLLKKEGKDKNGIPVSQKDVPNPEHEKAKSATNSWLNPTQQLTGEPVSAEKADYSAEIAEPLKVLLERPLTSWLAKAEHKAEGAEEKASREKADNSFKSPFLDLLAPFHLPLNVNSWVLTSNNQENANPPPAEDKWLLRKKAQDFGLPTVCDLFACMKLGGDKEKWLYQTPLQM</sequence>
<dbReference type="RefSeq" id="XP_030341515.1">
    <property type="nucleotide sequence ID" value="XM_030485655.2"/>
</dbReference>
<dbReference type="InterPro" id="IPR039947">
    <property type="entry name" value="NCoA-4"/>
</dbReference>
<reference evidence="3" key="3">
    <citation type="submission" date="2025-09" db="UniProtKB">
        <authorList>
            <consortium name="Ensembl"/>
        </authorList>
    </citation>
    <scope>IDENTIFICATION</scope>
</reference>
<dbReference type="AlphaFoldDB" id="A0A672U5S5"/>
<feature type="domain" description="Nuclear receptor coactivator 4 N-terminal" evidence="2">
    <location>
        <begin position="206"/>
        <end position="333"/>
    </location>
</feature>
<reference evidence="3 4" key="1">
    <citation type="submission" date="2019-11" db="EMBL/GenBank/DDBJ databases">
        <title>Strigops habroptila (kakapo) genome, bStrHab1, primary haplotype, v2.</title>
        <authorList>
            <person name="Jarvis E.D."/>
            <person name="Howard J."/>
            <person name="Rhie A."/>
            <person name="Phillippy A."/>
            <person name="Korlach J."/>
            <person name="Digby A."/>
            <person name="Iorns D."/>
            <person name="Eason D."/>
            <person name="Robertson B."/>
            <person name="Raemaekers T."/>
            <person name="Howe K."/>
            <person name="Lewin H."/>
            <person name="Damas J."/>
            <person name="Hastie A."/>
            <person name="Tracey A."/>
            <person name="Chow W."/>
            <person name="Fedrigo O."/>
        </authorList>
    </citation>
    <scope>NUCLEOTIDE SEQUENCE [LARGE SCALE GENOMIC DNA]</scope>
</reference>
<feature type="compositionally biased region" description="Polar residues" evidence="1">
    <location>
        <begin position="647"/>
        <end position="658"/>
    </location>
</feature>
<dbReference type="Ensembl" id="ENSSHBT00005011877.1">
    <property type="protein sequence ID" value="ENSSHBP00005009876.1"/>
    <property type="gene ID" value="ENSSHBG00005008606.1"/>
</dbReference>
<proteinExistence type="predicted"/>
<name>A0A672U5S5_STRHB</name>
<dbReference type="KEGG" id="shab:115607885"/>
<feature type="region of interest" description="Disordered" evidence="1">
    <location>
        <begin position="59"/>
        <end position="133"/>
    </location>
</feature>
<dbReference type="InParanoid" id="A0A672U5S5"/>
<keyword evidence="4" id="KW-1185">Reference proteome</keyword>
<dbReference type="GO" id="GO:0003713">
    <property type="term" value="F:transcription coactivator activity"/>
    <property type="evidence" value="ECO:0007669"/>
    <property type="project" value="InterPro"/>
</dbReference>
<dbReference type="GeneID" id="115607885"/>
<dbReference type="GO" id="GO:0044754">
    <property type="term" value="C:autolysosome"/>
    <property type="evidence" value="ECO:0007669"/>
    <property type="project" value="Ensembl"/>
</dbReference>
<dbReference type="OMA" id="THDSTSW"/>
<evidence type="ECO:0000313" key="3">
    <source>
        <dbReference type="Ensembl" id="ENSSHBP00005009876.1"/>
    </source>
</evidence>
<dbReference type="Proteomes" id="UP000472266">
    <property type="component" value="Chromosome 6"/>
</dbReference>
<feature type="compositionally biased region" description="Low complexity" evidence="1">
    <location>
        <begin position="123"/>
        <end position="133"/>
    </location>
</feature>
<dbReference type="GO" id="GO:0006622">
    <property type="term" value="P:protein targeting to lysosome"/>
    <property type="evidence" value="ECO:0007669"/>
    <property type="project" value="Ensembl"/>
</dbReference>
<dbReference type="Pfam" id="PF12489">
    <property type="entry name" value="ARA70"/>
    <property type="match status" value="2"/>
</dbReference>
<evidence type="ECO:0000259" key="2">
    <source>
        <dbReference type="Pfam" id="PF12489"/>
    </source>
</evidence>
<protein>
    <submittedName>
        <fullName evidence="3">Nuclear receptor coactivator 4</fullName>
    </submittedName>
</protein>
<dbReference type="PANTHER" id="PTHR17085">
    <property type="entry name" value="NUCLEAR RECEPTOR COACTIVATOR 4"/>
    <property type="match status" value="1"/>
</dbReference>
<dbReference type="GO" id="GO:0009725">
    <property type="term" value="P:response to hormone"/>
    <property type="evidence" value="ECO:0007669"/>
    <property type="project" value="TreeGrafter"/>
</dbReference>
<dbReference type="CTD" id="8031"/>
<dbReference type="OrthoDB" id="6334544at2759"/>
<organism evidence="3 4">
    <name type="scientific">Strigops habroptila</name>
    <name type="common">Kakapo</name>
    <dbReference type="NCBI Taxonomy" id="2489341"/>
    <lineage>
        <taxon>Eukaryota</taxon>
        <taxon>Metazoa</taxon>
        <taxon>Chordata</taxon>
        <taxon>Craniata</taxon>
        <taxon>Vertebrata</taxon>
        <taxon>Euteleostomi</taxon>
        <taxon>Archelosauria</taxon>
        <taxon>Archosauria</taxon>
        <taxon>Dinosauria</taxon>
        <taxon>Saurischia</taxon>
        <taxon>Theropoda</taxon>
        <taxon>Coelurosauria</taxon>
        <taxon>Aves</taxon>
        <taxon>Neognathae</taxon>
        <taxon>Neoaves</taxon>
        <taxon>Telluraves</taxon>
        <taxon>Australaves</taxon>
        <taxon>Psittaciformes</taxon>
        <taxon>Psittacidae</taxon>
        <taxon>Strigops</taxon>
    </lineage>
</organism>
<accession>A0A672U5S5</accession>